<keyword evidence="6" id="KW-0479">Metal-binding</keyword>
<dbReference type="Proteomes" id="UP001209878">
    <property type="component" value="Unassembled WGS sequence"/>
</dbReference>
<feature type="disulfide bond" evidence="7">
    <location>
        <begin position="133"/>
        <end position="142"/>
    </location>
</feature>
<feature type="binding site" evidence="6">
    <location>
        <position position="404"/>
    </location>
    <ligand>
        <name>Na(+)</name>
        <dbReference type="ChEBI" id="CHEBI:29101"/>
        <label>1</label>
    </ligand>
</feature>
<gene>
    <name evidence="10" type="ORF">NP493_1414g01000</name>
</gene>
<feature type="binding site" evidence="6">
    <location>
        <position position="28"/>
    </location>
    <ligand>
        <name>Na(+)</name>
        <dbReference type="ChEBI" id="CHEBI:29101"/>
        <label>1</label>
    </ligand>
</feature>
<evidence type="ECO:0000256" key="4">
    <source>
        <dbReference type="ARBA" id="ARBA00022989"/>
    </source>
</evidence>
<feature type="transmembrane region" description="Helical" evidence="9">
    <location>
        <begin position="332"/>
        <end position="358"/>
    </location>
</feature>
<feature type="transmembrane region" description="Helical" evidence="9">
    <location>
        <begin position="220"/>
        <end position="240"/>
    </location>
</feature>
<feature type="transmembrane region" description="Helical" evidence="9">
    <location>
        <begin position="20"/>
        <end position="37"/>
    </location>
</feature>
<comment type="caution">
    <text evidence="10">The sequence shown here is derived from an EMBL/GenBank/DDBJ whole genome shotgun (WGS) entry which is preliminary data.</text>
</comment>
<dbReference type="InterPro" id="IPR000175">
    <property type="entry name" value="Na/ntran_symport"/>
</dbReference>
<keyword evidence="4 9" id="KW-1133">Transmembrane helix</keyword>
<feature type="transmembrane region" description="Helical" evidence="9">
    <location>
        <begin position="94"/>
        <end position="121"/>
    </location>
</feature>
<protein>
    <recommendedName>
        <fullName evidence="8">Transporter</fullName>
    </recommendedName>
</protein>
<sequence length="644" mass="72061">MLVDFSKDENEDRGNWTGRLDFVLSCLGCAVGLGNVWRFPYLCYKNGGAVFLIPYVIMLALVGIPIFFLELSVGQFTSSSPLTCWGMAPVFKGIGYAMIAVSSLVSIYYNIIISWAIFYFFASFTSDLPWQHCDREYATPYCRTFLNGSITEERCTDMGLLANTTIGVCFNGSTPVNIFNTTLAALQSPPIKAVLPSEEYLNGYVLGKYFSEGIHDLGPVRWQMALCLLLAWTIVFFSLVKGVKSSGKVVYFTALFPYVVLVILFVRGLLLEGHYQGIEFYIMKPDFSKLKSATVWKDAAVQIFFSLSAAWGGLITLSSYNRFHNNCLRDALIVSISNCLTSFFAGFVIFSFLGFLAFKMDTTVDKVVDGGIGLAFVVYPDAVARMPGVPTLWALLFFLMLITLGLDSEFALVETISTSIMDQWVPLRKKKSLVILCLCVVFYLLGLTMCTNGGAFLLQLMDSYAAGWNVLLIAIAECIVIAYVYGLFCGLFRFKEDIRIMIGDRPFYFAAITWDRVWPWWAFCWYGVTPLLVAAILVFSWVDYKPTTYGLYTYPAWAEAIGWLMTLTVVVALIAPGIIIALRAYFNGKPIRELFLPNRCWGPALPKHRKLMSSYLRTDQFVVDPHSEDAVLEAGPVKVSDSDQ</sequence>
<dbReference type="GO" id="GO:0015375">
    <property type="term" value="F:glycine:sodium symporter activity"/>
    <property type="evidence" value="ECO:0007669"/>
    <property type="project" value="TreeGrafter"/>
</dbReference>
<feature type="transmembrane region" description="Helical" evidence="9">
    <location>
        <begin position="470"/>
        <end position="492"/>
    </location>
</feature>
<evidence type="ECO:0000256" key="6">
    <source>
        <dbReference type="PIRSR" id="PIRSR600175-1"/>
    </source>
</evidence>
<dbReference type="GO" id="GO:0005886">
    <property type="term" value="C:plasma membrane"/>
    <property type="evidence" value="ECO:0007669"/>
    <property type="project" value="TreeGrafter"/>
</dbReference>
<feature type="binding site" evidence="6">
    <location>
        <position position="338"/>
    </location>
    <ligand>
        <name>Na(+)</name>
        <dbReference type="ChEBI" id="CHEBI:29101"/>
        <label>1</label>
    </ligand>
</feature>
<dbReference type="PROSITE" id="PS00610">
    <property type="entry name" value="NA_NEUROTRAN_SYMP_1"/>
    <property type="match status" value="1"/>
</dbReference>
<feature type="binding site" evidence="6">
    <location>
        <position position="408"/>
    </location>
    <ligand>
        <name>Na(+)</name>
        <dbReference type="ChEBI" id="CHEBI:29101"/>
        <label>1</label>
    </ligand>
</feature>
<feature type="binding site" evidence="6">
    <location>
        <position position="306"/>
    </location>
    <ligand>
        <name>Na(+)</name>
        <dbReference type="ChEBI" id="CHEBI:29101"/>
        <label>1</label>
    </ligand>
</feature>
<dbReference type="Pfam" id="PF00209">
    <property type="entry name" value="SNF"/>
    <property type="match status" value="1"/>
</dbReference>
<feature type="transmembrane region" description="Helical" evidence="9">
    <location>
        <begin position="299"/>
        <end position="320"/>
    </location>
</feature>
<feature type="binding site" evidence="6">
    <location>
        <position position="407"/>
    </location>
    <ligand>
        <name>Na(+)</name>
        <dbReference type="ChEBI" id="CHEBI:29101"/>
        <label>1</label>
    </ligand>
</feature>
<feature type="binding site" evidence="6">
    <location>
        <position position="35"/>
    </location>
    <ligand>
        <name>Na(+)</name>
        <dbReference type="ChEBI" id="CHEBI:29101"/>
        <label>1</label>
    </ligand>
</feature>
<keyword evidence="3 8" id="KW-0812">Transmembrane</keyword>
<dbReference type="GO" id="GO:0046872">
    <property type="term" value="F:metal ion binding"/>
    <property type="evidence" value="ECO:0007669"/>
    <property type="project" value="UniProtKB-KW"/>
</dbReference>
<dbReference type="PRINTS" id="PR00176">
    <property type="entry name" value="NANEUSMPORT"/>
</dbReference>
<keyword evidence="2 8" id="KW-0813">Transport</keyword>
<accession>A0AAD9K435</accession>
<evidence type="ECO:0000256" key="7">
    <source>
        <dbReference type="PIRSR" id="PIRSR600175-2"/>
    </source>
</evidence>
<evidence type="ECO:0000256" key="8">
    <source>
        <dbReference type="RuleBase" id="RU003732"/>
    </source>
</evidence>
<feature type="binding site" evidence="6">
    <location>
        <position position="31"/>
    </location>
    <ligand>
        <name>Na(+)</name>
        <dbReference type="ChEBI" id="CHEBI:29101"/>
        <label>1</label>
    </ligand>
</feature>
<keyword evidence="6" id="KW-0915">Sodium</keyword>
<organism evidence="10 11">
    <name type="scientific">Ridgeia piscesae</name>
    <name type="common">Tubeworm</name>
    <dbReference type="NCBI Taxonomy" id="27915"/>
    <lineage>
        <taxon>Eukaryota</taxon>
        <taxon>Metazoa</taxon>
        <taxon>Spiralia</taxon>
        <taxon>Lophotrochozoa</taxon>
        <taxon>Annelida</taxon>
        <taxon>Polychaeta</taxon>
        <taxon>Sedentaria</taxon>
        <taxon>Canalipalpata</taxon>
        <taxon>Sabellida</taxon>
        <taxon>Siboglinidae</taxon>
        <taxon>Ridgeia</taxon>
    </lineage>
</organism>
<dbReference type="AlphaFoldDB" id="A0AAD9K435"/>
<reference evidence="10" key="1">
    <citation type="journal article" date="2023" name="Mol. Biol. Evol.">
        <title>Third-Generation Sequencing Reveals the Adaptive Role of the Epigenome in Three Deep-Sea Polychaetes.</title>
        <authorList>
            <person name="Perez M."/>
            <person name="Aroh O."/>
            <person name="Sun Y."/>
            <person name="Lan Y."/>
            <person name="Juniper S.K."/>
            <person name="Young C.R."/>
            <person name="Angers B."/>
            <person name="Qian P.Y."/>
        </authorList>
    </citation>
    <scope>NUCLEOTIDE SEQUENCE</scope>
    <source>
        <strain evidence="10">R07B-5</strain>
    </source>
</reference>
<proteinExistence type="inferred from homology"/>
<dbReference type="InterPro" id="IPR037272">
    <property type="entry name" value="SNS_sf"/>
</dbReference>
<feature type="transmembrane region" description="Helical" evidence="9">
    <location>
        <begin position="433"/>
        <end position="458"/>
    </location>
</feature>
<comment type="similarity">
    <text evidence="8">Belongs to the sodium:neurotransmitter symporter (SNF) (TC 2.A.22) family.</text>
</comment>
<dbReference type="PANTHER" id="PTHR11616">
    <property type="entry name" value="SODIUM/CHLORIDE DEPENDENT TRANSPORTER"/>
    <property type="match status" value="1"/>
</dbReference>
<dbReference type="EMBL" id="JAODUO010001415">
    <property type="protein sequence ID" value="KAK2164414.1"/>
    <property type="molecule type" value="Genomic_DNA"/>
</dbReference>
<evidence type="ECO:0000256" key="9">
    <source>
        <dbReference type="SAM" id="Phobius"/>
    </source>
</evidence>
<keyword evidence="7" id="KW-1015">Disulfide bond</keyword>
<keyword evidence="8" id="KW-0769">Symport</keyword>
<keyword evidence="5 9" id="KW-0472">Membrane</keyword>
<dbReference type="PROSITE" id="PS50267">
    <property type="entry name" value="NA_NEUROTRAN_SYMP_3"/>
    <property type="match status" value="1"/>
</dbReference>
<name>A0AAD9K435_RIDPI</name>
<evidence type="ECO:0000256" key="3">
    <source>
        <dbReference type="ARBA" id="ARBA00022692"/>
    </source>
</evidence>
<dbReference type="PANTHER" id="PTHR11616:SF240">
    <property type="entry name" value="BLOATED TUBULES, ISOFORM B-RELATED"/>
    <property type="match status" value="1"/>
</dbReference>
<dbReference type="SUPFAM" id="SSF161070">
    <property type="entry name" value="SNF-like"/>
    <property type="match status" value="1"/>
</dbReference>
<feature type="binding site" evidence="6">
    <location>
        <position position="30"/>
    </location>
    <ligand>
        <name>Na(+)</name>
        <dbReference type="ChEBI" id="CHEBI:29101"/>
        <label>1</label>
    </ligand>
</feature>
<feature type="transmembrane region" description="Helical" evidence="9">
    <location>
        <begin position="249"/>
        <end position="270"/>
    </location>
</feature>
<comment type="subcellular location">
    <subcellularLocation>
        <location evidence="1">Membrane</location>
        <topology evidence="1">Multi-pass membrane protein</topology>
    </subcellularLocation>
</comment>
<evidence type="ECO:0000256" key="1">
    <source>
        <dbReference type="ARBA" id="ARBA00004141"/>
    </source>
</evidence>
<evidence type="ECO:0000313" key="11">
    <source>
        <dbReference type="Proteomes" id="UP001209878"/>
    </source>
</evidence>
<evidence type="ECO:0000313" key="10">
    <source>
        <dbReference type="EMBL" id="KAK2164414.1"/>
    </source>
</evidence>
<feature type="transmembrane region" description="Helical" evidence="9">
    <location>
        <begin position="49"/>
        <end position="73"/>
    </location>
</feature>
<keyword evidence="11" id="KW-1185">Reference proteome</keyword>
<feature type="transmembrane region" description="Helical" evidence="9">
    <location>
        <begin position="561"/>
        <end position="586"/>
    </location>
</feature>
<feature type="transmembrane region" description="Helical" evidence="9">
    <location>
        <begin position="392"/>
        <end position="412"/>
    </location>
</feature>
<evidence type="ECO:0000256" key="2">
    <source>
        <dbReference type="ARBA" id="ARBA00022448"/>
    </source>
</evidence>
<evidence type="ECO:0000256" key="5">
    <source>
        <dbReference type="ARBA" id="ARBA00023136"/>
    </source>
</evidence>
<feature type="transmembrane region" description="Helical" evidence="9">
    <location>
        <begin position="520"/>
        <end position="541"/>
    </location>
</feature>